<dbReference type="Pfam" id="PF14351">
    <property type="entry name" value="DUF4401"/>
    <property type="match status" value="1"/>
</dbReference>
<evidence type="ECO:0000313" key="4">
    <source>
        <dbReference type="Proteomes" id="UP000070299"/>
    </source>
</evidence>
<accession>A0A136A4C8</accession>
<feature type="transmembrane region" description="Helical" evidence="1">
    <location>
        <begin position="144"/>
        <end position="177"/>
    </location>
</feature>
<dbReference type="OrthoDB" id="8527955at2"/>
<sequence length="356" mass="40044">MTQSAQLLELLTQNQLLIKQTTLPQQNQSPWYIKVLLALAGWLAALFFFGFFAITLIDITDNTVVRALLGLAMLLTAYFILRSPQSEFLEHIGLALSLTGQILIAWALLEHFELKNKEIWLLGAVTQMLLAWFMPSFLHRVFSAFLGAYAFSVFMALVGLPALFSSIIMFVCAWLWLHEFQVKQHIPRFRAMAYGLTLSLIMIKSATTLEWLWREHNDVVSDTHLSQWLDEGLNCLILLYVAVILLKRYQVTFSSTESLFCLAATLLIGLASMQAPGLIAAMMLIVLGFAASHRVLTGLGIMSALYYIAKYYYSLEITLNQKSFSLVILGLTLLILVKGLSLWQQQKLAAGAQTHE</sequence>
<evidence type="ECO:0000259" key="2">
    <source>
        <dbReference type="Pfam" id="PF14351"/>
    </source>
</evidence>
<feature type="transmembrane region" description="Helical" evidence="1">
    <location>
        <begin position="295"/>
        <end position="312"/>
    </location>
</feature>
<dbReference type="EMBL" id="LSNE01000003">
    <property type="protein sequence ID" value="KXI30069.1"/>
    <property type="molecule type" value="Genomic_DNA"/>
</dbReference>
<evidence type="ECO:0000256" key="1">
    <source>
        <dbReference type="SAM" id="Phobius"/>
    </source>
</evidence>
<feature type="transmembrane region" description="Helical" evidence="1">
    <location>
        <begin position="119"/>
        <end position="138"/>
    </location>
</feature>
<keyword evidence="4" id="KW-1185">Reference proteome</keyword>
<keyword evidence="1" id="KW-1133">Transmembrane helix</keyword>
<proteinExistence type="predicted"/>
<protein>
    <recommendedName>
        <fullName evidence="2">DUF4401 domain-containing protein</fullName>
    </recommendedName>
</protein>
<feature type="transmembrane region" description="Helical" evidence="1">
    <location>
        <begin position="225"/>
        <end position="246"/>
    </location>
</feature>
<organism evidence="3 4">
    <name type="scientific">Paraglaciecola hydrolytica</name>
    <dbReference type="NCBI Taxonomy" id="1799789"/>
    <lineage>
        <taxon>Bacteria</taxon>
        <taxon>Pseudomonadati</taxon>
        <taxon>Pseudomonadota</taxon>
        <taxon>Gammaproteobacteria</taxon>
        <taxon>Alteromonadales</taxon>
        <taxon>Alteromonadaceae</taxon>
        <taxon>Paraglaciecola</taxon>
    </lineage>
</organism>
<keyword evidence="1" id="KW-0472">Membrane</keyword>
<dbReference type="InterPro" id="IPR025513">
    <property type="entry name" value="DUF4401"/>
</dbReference>
<gene>
    <name evidence="3" type="ORF">AX660_08695</name>
</gene>
<feature type="domain" description="DUF4401" evidence="2">
    <location>
        <begin position="30"/>
        <end position="340"/>
    </location>
</feature>
<keyword evidence="1" id="KW-0812">Transmembrane</keyword>
<feature type="transmembrane region" description="Helical" evidence="1">
    <location>
        <begin position="93"/>
        <end position="112"/>
    </location>
</feature>
<evidence type="ECO:0000313" key="3">
    <source>
        <dbReference type="EMBL" id="KXI30069.1"/>
    </source>
</evidence>
<feature type="transmembrane region" description="Helical" evidence="1">
    <location>
        <begin position="31"/>
        <end position="57"/>
    </location>
</feature>
<dbReference type="STRING" id="1799789.AX660_08695"/>
<reference evidence="4" key="1">
    <citation type="submission" date="2016-02" db="EMBL/GenBank/DDBJ databases">
        <authorList>
            <person name="Schultz-Johansen M."/>
            <person name="Glaring M.A."/>
            <person name="Bech P.K."/>
            <person name="Stougaard P."/>
        </authorList>
    </citation>
    <scope>NUCLEOTIDE SEQUENCE [LARGE SCALE GENOMIC DNA]</scope>
    <source>
        <strain evidence="4">S66</strain>
    </source>
</reference>
<feature type="transmembrane region" description="Helical" evidence="1">
    <location>
        <begin position="324"/>
        <end position="343"/>
    </location>
</feature>
<name>A0A136A4C8_9ALTE</name>
<dbReference type="RefSeq" id="WP_068373793.1">
    <property type="nucleotide sequence ID" value="NZ_LSNE01000003.1"/>
</dbReference>
<feature type="transmembrane region" description="Helical" evidence="1">
    <location>
        <begin position="64"/>
        <end position="81"/>
    </location>
</feature>
<dbReference type="AlphaFoldDB" id="A0A136A4C8"/>
<dbReference type="Proteomes" id="UP000070299">
    <property type="component" value="Unassembled WGS sequence"/>
</dbReference>
<feature type="transmembrane region" description="Helical" evidence="1">
    <location>
        <begin position="189"/>
        <end position="213"/>
    </location>
</feature>
<comment type="caution">
    <text evidence="3">The sequence shown here is derived from an EMBL/GenBank/DDBJ whole genome shotgun (WGS) entry which is preliminary data.</text>
</comment>
<feature type="transmembrane region" description="Helical" evidence="1">
    <location>
        <begin position="258"/>
        <end position="289"/>
    </location>
</feature>